<dbReference type="GeneID" id="85443768"/>
<organism evidence="1 2">
    <name type="scientific">Colletotrichum navitas</name>
    <dbReference type="NCBI Taxonomy" id="681940"/>
    <lineage>
        <taxon>Eukaryota</taxon>
        <taxon>Fungi</taxon>
        <taxon>Dikarya</taxon>
        <taxon>Ascomycota</taxon>
        <taxon>Pezizomycotina</taxon>
        <taxon>Sordariomycetes</taxon>
        <taxon>Hypocreomycetidae</taxon>
        <taxon>Glomerellales</taxon>
        <taxon>Glomerellaceae</taxon>
        <taxon>Colletotrichum</taxon>
        <taxon>Colletotrichum graminicola species complex</taxon>
    </lineage>
</organism>
<keyword evidence="2" id="KW-1185">Reference proteome</keyword>
<proteinExistence type="predicted"/>
<sequence>MTEELDKEIAPALSVLRFPPDGLFDRLDACSPKDGAQRVPGRVSTRSADEIIIRLVTSDRCRTALDCLNLSMTLELFFLPFDKRMASECEFRVFCRTEDFRVMGINQYCWHKPWRYICLPGDCQDRIIEKVSLEARKLRVHILADLKGNDKIDMLLMRQGV</sequence>
<dbReference type="EMBL" id="JAHLJV010000238">
    <property type="protein sequence ID" value="KAK1561731.1"/>
    <property type="molecule type" value="Genomic_DNA"/>
</dbReference>
<dbReference type="Proteomes" id="UP001230504">
    <property type="component" value="Unassembled WGS sequence"/>
</dbReference>
<gene>
    <name evidence="1" type="ORF">LY79DRAFT_573925</name>
</gene>
<dbReference type="RefSeq" id="XP_060406829.1">
    <property type="nucleotide sequence ID" value="XM_060559528.1"/>
</dbReference>
<evidence type="ECO:0000313" key="2">
    <source>
        <dbReference type="Proteomes" id="UP001230504"/>
    </source>
</evidence>
<accession>A0AAD8PJ14</accession>
<comment type="caution">
    <text evidence="1">The sequence shown here is derived from an EMBL/GenBank/DDBJ whole genome shotgun (WGS) entry which is preliminary data.</text>
</comment>
<evidence type="ECO:0000313" key="1">
    <source>
        <dbReference type="EMBL" id="KAK1561731.1"/>
    </source>
</evidence>
<protein>
    <submittedName>
        <fullName evidence="1">Uncharacterized protein</fullName>
    </submittedName>
</protein>
<dbReference type="AlphaFoldDB" id="A0AAD8PJ14"/>
<name>A0AAD8PJ14_9PEZI</name>
<reference evidence="1" key="1">
    <citation type="submission" date="2021-06" db="EMBL/GenBank/DDBJ databases">
        <title>Comparative genomics, transcriptomics and evolutionary studies reveal genomic signatures of adaptation to plant cell wall in hemibiotrophic fungi.</title>
        <authorList>
            <consortium name="DOE Joint Genome Institute"/>
            <person name="Baroncelli R."/>
            <person name="Diaz J.F."/>
            <person name="Benocci T."/>
            <person name="Peng M."/>
            <person name="Battaglia E."/>
            <person name="Haridas S."/>
            <person name="Andreopoulos W."/>
            <person name="Labutti K."/>
            <person name="Pangilinan J."/>
            <person name="Floch G.L."/>
            <person name="Makela M.R."/>
            <person name="Henrissat B."/>
            <person name="Grigoriev I.V."/>
            <person name="Crouch J.A."/>
            <person name="De Vries R.P."/>
            <person name="Sukno S.A."/>
            <person name="Thon M.R."/>
        </authorList>
    </citation>
    <scope>NUCLEOTIDE SEQUENCE</scope>
    <source>
        <strain evidence="1">CBS 125086</strain>
    </source>
</reference>